<feature type="region of interest" description="Disordered" evidence="5">
    <location>
        <begin position="1143"/>
        <end position="1169"/>
    </location>
</feature>
<comment type="similarity">
    <text evidence="2">Belongs to the THOC2 family.</text>
</comment>
<dbReference type="GO" id="GO:0003729">
    <property type="term" value="F:mRNA binding"/>
    <property type="evidence" value="ECO:0007669"/>
    <property type="project" value="TreeGrafter"/>
</dbReference>
<dbReference type="InterPro" id="IPR040007">
    <property type="entry name" value="Tho2"/>
</dbReference>
<evidence type="ECO:0000256" key="2">
    <source>
        <dbReference type="ARBA" id="ARBA00007857"/>
    </source>
</evidence>
<feature type="compositionally biased region" description="Low complexity" evidence="5">
    <location>
        <begin position="1563"/>
        <end position="1578"/>
    </location>
</feature>
<dbReference type="GO" id="GO:0000445">
    <property type="term" value="C:THO complex part of transcription export complex"/>
    <property type="evidence" value="ECO:0007669"/>
    <property type="project" value="TreeGrafter"/>
</dbReference>
<feature type="region of interest" description="Disordered" evidence="5">
    <location>
        <begin position="1"/>
        <end position="129"/>
    </location>
</feature>
<sequence>MAPGGKRKRGDRTFSQDSNNDGTNRPSPHRPTNLNLAQQNQQNNSRGGRRSSRGRGGASSPQSPVAPTPNAASAALKTSPTTNSAMSPPPPVGTAQRSLQTINTHTSSSNSKDRPAISPSTPQLPPTISSGYVYEYLTDDKISAWKTTGRKSVMDAAIQSRGNDGYVTLSMIFQELIHAGMEGRIGAVDAGISVKDILANLGPDLEIDASSTFLDTLSILTDSDSYNPTLRQIVFSTGIAATKMREELDAPLLMNLGLVRSSFVRMGTRKATNMLYRQSNYNLLREETEGYSKLMTEYFTSCYCGGYPPTDAPITTNEKVKALIGAFDLDVGRVLDVTLDVFASLLTANFRFFVKFLYTSPWWPESHPFSGLSYTDFGLSPLPSWAHPTSTSWFISDDEKLQLIALREERDCDFWQRVRDVGLRAFFELGGRRIMENQQELLGDPSVAAENKEDQEWISATKTLPPPGNNVAAQLLGFKLRFYTSSARGPRDTLPENLIYLIALLIKIGFISLRDIYPHVHPLDKDMPAHREKLLKEQEERDRKNRPGAANNALANAGALIDDTLPAPSRNRDIEASKTTSKVDPTTEKTGESAEETKKPDIPLPEPVDQKIRLLKSLLLMGALPEALYILGKFPWLMDVYPDLSKHVHRLLHHSLNKVYTRTRPLINRNTIRALVRPAFEQSGLSKGHLGSGDPWSRKVRSHPQIETEELRYYWDEWADTVPICQTVDDVFLLCGTLLNVSGHKIGEDPELMLKLARIGKYSVTEDPSENNRSRWKDLLKRLLVPALSLTKSNPCVVNEVFELLNTYPIMDRYNIYAEWFTGQTSRLADIKRAFEQTKAETKDVLKRISKTNVKPMARALAKVAYSSPGIVFSVALSQIESYDNLIEVVVECARYFTFLAYDVLVWSLVNSLGAQGRNRVQADGMLTSPWLRSLSLFAGKAFKRYKTMNVTPLLRYVGHQLLLGNSVDLEILEQIVTFMTGVRSELAMNDSQIYTMASGEMLQAQTLQALADERHLSGMKSSAKRLMESLSANNLSAQLLILIAQERQQYIFRDQWKDAPLKVVGNNFDKIHQVLYQYLDMLRYLLTPKDFDATVPDLISLISEFGIDPAIAWSIVRPSLSYAIKIMDTASKADEQVNGDVEMGDDSVKSPVGNPKKLEVSSGSKVETSIDLDKEDEQMTDVANIADGGPVSTPTLPSLQTIADDPWHPVLKGLIERLKDILPEGFETTMSLPFYVTFWQLSLHDMTVGKSGYEDELTRIKKGLDFPTNRSDASNRQKVLKKEDLLAKIQAEMKAQIYSFQLVKHRLLREKEHWFASFKSPKEAQAVYAAILQECFFPRILLSAMDAVYTYKLLFWLHNHGTPNFVTMHFIDGMLKEKQLTAMLFTCTARESEHFGMFLNELFKHLARWHAEKKVYEKEAHGVKKELPGFARKLTQGHNPESHMVFEDFRRLLYKWHSGMYRALKACFTGGEYMHIRNAITALKAMSATYPVVNWMGNGLTESIVLLSQTERRQDLKLSATSVLGDLKKREKNWVLPQAFHLVRRISTIVHQRHANSSKSDAAQVRSASRSGSARPSTPQPTSDTAKALNAKAAEFKPKTNMYVSSSYTQLRSLIGI</sequence>
<protein>
    <recommendedName>
        <fullName evidence="3">THO complex subunit 2</fullName>
    </recommendedName>
</protein>
<dbReference type="Pfam" id="PF11732">
    <property type="entry name" value="Thoc2"/>
    <property type="match status" value="1"/>
</dbReference>
<dbReference type="Proteomes" id="UP000799429">
    <property type="component" value="Unassembled WGS sequence"/>
</dbReference>
<feature type="compositionally biased region" description="Polar residues" evidence="5">
    <location>
        <begin position="76"/>
        <end position="86"/>
    </location>
</feature>
<name>A0A9P4SEV3_9PEZI</name>
<reference evidence="9" key="1">
    <citation type="journal article" date="2020" name="Stud. Mycol.">
        <title>101 Dothideomycetes genomes: a test case for predicting lifestyles and emergence of pathogens.</title>
        <authorList>
            <person name="Haridas S."/>
            <person name="Albert R."/>
            <person name="Binder M."/>
            <person name="Bloem J."/>
            <person name="Labutti K."/>
            <person name="Salamov A."/>
            <person name="Andreopoulos B."/>
            <person name="Baker S."/>
            <person name="Barry K."/>
            <person name="Bills G."/>
            <person name="Bluhm B."/>
            <person name="Cannon C."/>
            <person name="Castanera R."/>
            <person name="Culley D."/>
            <person name="Daum C."/>
            <person name="Ezra D."/>
            <person name="Gonzalez J."/>
            <person name="Henrissat B."/>
            <person name="Kuo A."/>
            <person name="Liang C."/>
            <person name="Lipzen A."/>
            <person name="Lutzoni F."/>
            <person name="Magnuson J."/>
            <person name="Mondo S."/>
            <person name="Nolan M."/>
            <person name="Ohm R."/>
            <person name="Pangilinan J."/>
            <person name="Park H.-J."/>
            <person name="Ramirez L."/>
            <person name="Alfaro M."/>
            <person name="Sun H."/>
            <person name="Tritt A."/>
            <person name="Yoshinaga Y."/>
            <person name="Zwiers L.-H."/>
            <person name="Turgeon B."/>
            <person name="Goodwin S."/>
            <person name="Spatafora J."/>
            <person name="Crous P."/>
            <person name="Grigoriev I."/>
        </authorList>
    </citation>
    <scope>NUCLEOTIDE SEQUENCE</scope>
    <source>
        <strain evidence="9">CBS 101060</strain>
    </source>
</reference>
<evidence type="ECO:0000256" key="3">
    <source>
        <dbReference type="ARBA" id="ARBA00019596"/>
    </source>
</evidence>
<evidence type="ECO:0000256" key="4">
    <source>
        <dbReference type="ARBA" id="ARBA00023242"/>
    </source>
</evidence>
<dbReference type="InterPro" id="IPR032302">
    <property type="entry name" value="THOC2_N"/>
</dbReference>
<feature type="region of interest" description="Disordered" evidence="5">
    <location>
        <begin position="1554"/>
        <end position="1586"/>
    </location>
</feature>
<feature type="compositionally biased region" description="Polar residues" evidence="5">
    <location>
        <begin position="118"/>
        <end position="129"/>
    </location>
</feature>
<organism evidence="9 10">
    <name type="scientific">Patellaria atrata CBS 101060</name>
    <dbReference type="NCBI Taxonomy" id="1346257"/>
    <lineage>
        <taxon>Eukaryota</taxon>
        <taxon>Fungi</taxon>
        <taxon>Dikarya</taxon>
        <taxon>Ascomycota</taxon>
        <taxon>Pezizomycotina</taxon>
        <taxon>Dothideomycetes</taxon>
        <taxon>Dothideomycetes incertae sedis</taxon>
        <taxon>Patellariales</taxon>
        <taxon>Patellariaceae</taxon>
        <taxon>Patellaria</taxon>
    </lineage>
</organism>
<gene>
    <name evidence="9" type="ORF">M501DRAFT_573205</name>
</gene>
<keyword evidence="10" id="KW-1185">Reference proteome</keyword>
<dbReference type="InterPro" id="IPR021418">
    <property type="entry name" value="THO_THOC2_C"/>
</dbReference>
<evidence type="ECO:0000259" key="7">
    <source>
        <dbReference type="Pfam" id="PF11732"/>
    </source>
</evidence>
<feature type="domain" description="THO complex subunit 2 N-terminal" evidence="8">
    <location>
        <begin position="137"/>
        <end position="859"/>
    </location>
</feature>
<evidence type="ECO:0000313" key="9">
    <source>
        <dbReference type="EMBL" id="KAF2841551.1"/>
    </source>
</evidence>
<dbReference type="GO" id="GO:0006397">
    <property type="term" value="P:mRNA processing"/>
    <property type="evidence" value="ECO:0007669"/>
    <property type="project" value="InterPro"/>
</dbReference>
<feature type="compositionally biased region" description="Low complexity" evidence="5">
    <location>
        <begin position="33"/>
        <end position="46"/>
    </location>
</feature>
<feature type="compositionally biased region" description="Basic residues" evidence="5">
    <location>
        <begin position="1"/>
        <end position="10"/>
    </location>
</feature>
<dbReference type="Pfam" id="PF11262">
    <property type="entry name" value="Tho2"/>
    <property type="match status" value="1"/>
</dbReference>
<feature type="region of interest" description="Disordered" evidence="5">
    <location>
        <begin position="561"/>
        <end position="606"/>
    </location>
</feature>
<accession>A0A9P4SEV3</accession>
<evidence type="ECO:0000256" key="1">
    <source>
        <dbReference type="ARBA" id="ARBA00004123"/>
    </source>
</evidence>
<dbReference type="Pfam" id="PF16134">
    <property type="entry name" value="THOC2_N"/>
    <property type="match status" value="1"/>
</dbReference>
<dbReference type="InterPro" id="IPR021726">
    <property type="entry name" value="THO_THOC2_N"/>
</dbReference>
<keyword evidence="4" id="KW-0539">Nucleus</keyword>
<dbReference type="PANTHER" id="PTHR21597">
    <property type="entry name" value="THO2 PROTEIN"/>
    <property type="match status" value="1"/>
</dbReference>
<comment type="caution">
    <text evidence="9">The sequence shown here is derived from an EMBL/GenBank/DDBJ whole genome shotgun (WGS) entry which is preliminary data.</text>
</comment>
<feature type="compositionally biased region" description="Basic and acidic residues" evidence="5">
    <location>
        <begin position="585"/>
        <end position="601"/>
    </location>
</feature>
<evidence type="ECO:0000259" key="8">
    <source>
        <dbReference type="Pfam" id="PF16134"/>
    </source>
</evidence>
<dbReference type="EMBL" id="MU006091">
    <property type="protein sequence ID" value="KAF2841551.1"/>
    <property type="molecule type" value="Genomic_DNA"/>
</dbReference>
<evidence type="ECO:0000256" key="5">
    <source>
        <dbReference type="SAM" id="MobiDB-lite"/>
    </source>
</evidence>
<feature type="compositionally biased region" description="Polar residues" evidence="5">
    <location>
        <begin position="95"/>
        <end position="110"/>
    </location>
</feature>
<dbReference type="OrthoDB" id="29024at2759"/>
<comment type="subcellular location">
    <subcellularLocation>
        <location evidence="1">Nucleus</location>
    </subcellularLocation>
</comment>
<feature type="compositionally biased region" description="Polar residues" evidence="5">
    <location>
        <begin position="13"/>
        <end position="32"/>
    </location>
</feature>
<dbReference type="PANTHER" id="PTHR21597:SF0">
    <property type="entry name" value="THO COMPLEX SUBUNIT 2"/>
    <property type="match status" value="1"/>
</dbReference>
<feature type="domain" description="THO complex subunitTHOC2 C-terminal" evidence="6">
    <location>
        <begin position="1229"/>
        <end position="1528"/>
    </location>
</feature>
<dbReference type="GO" id="GO:0006406">
    <property type="term" value="P:mRNA export from nucleus"/>
    <property type="evidence" value="ECO:0007669"/>
    <property type="project" value="InterPro"/>
</dbReference>
<evidence type="ECO:0000313" key="10">
    <source>
        <dbReference type="Proteomes" id="UP000799429"/>
    </source>
</evidence>
<evidence type="ECO:0000259" key="6">
    <source>
        <dbReference type="Pfam" id="PF11262"/>
    </source>
</evidence>
<feature type="domain" description="THO complex subunitTHOC2 N-terminal" evidence="7">
    <location>
        <begin position="861"/>
        <end position="936"/>
    </location>
</feature>
<proteinExistence type="inferred from homology"/>